<dbReference type="NCBIfam" id="TIGR03827">
    <property type="entry name" value="GNAT_ablB"/>
    <property type="match status" value="1"/>
</dbReference>
<dbReference type="EMBL" id="JAGIKZ010000008">
    <property type="protein sequence ID" value="MBP2241233.1"/>
    <property type="molecule type" value="Genomic_DNA"/>
</dbReference>
<evidence type="ECO:0000259" key="1">
    <source>
        <dbReference type="PROSITE" id="PS51186"/>
    </source>
</evidence>
<dbReference type="RefSeq" id="WP_066395130.1">
    <property type="nucleotide sequence ID" value="NZ_JAGIKZ010000008.1"/>
</dbReference>
<dbReference type="SUPFAM" id="SSF55729">
    <property type="entry name" value="Acyl-CoA N-acyltransferases (Nat)"/>
    <property type="match status" value="1"/>
</dbReference>
<proteinExistence type="predicted"/>
<keyword evidence="3" id="KW-1185">Reference proteome</keyword>
<evidence type="ECO:0000313" key="2">
    <source>
        <dbReference type="EMBL" id="MBP2241233.1"/>
    </source>
</evidence>
<dbReference type="InterPro" id="IPR000182">
    <property type="entry name" value="GNAT_dom"/>
</dbReference>
<feature type="domain" description="N-acetyltransferase" evidence="1">
    <location>
        <begin position="131"/>
        <end position="282"/>
    </location>
</feature>
<evidence type="ECO:0000313" key="3">
    <source>
        <dbReference type="Proteomes" id="UP001519293"/>
    </source>
</evidence>
<sequence length="285" mass="33088">MNTIADQVLIKNNKFTADIYIDSFNKRIRIDDLQGDISLVIKKAEEMIGEHKAEKLIIKGRKEHYLRLIESGFQMEAVIDQYFLGSTLYFFTKYYTNERHTSTEWLTEDQIVTNVLQLDRNRFEVLPPSDYQLKMCTHEDAEALAVLYGKVFQIYPTPLNDPQYIRKTLDDGTIYYGFEMNGEIVSAASAEVNSFYKNAELTDCATLPEHRKHGLMKILLEKLEEELKAKGIYCAYSIARSLSFGMNAALHQLNYSYRGRLVNNCYIYNKLEDMNVWTKDLSVTK</sequence>
<dbReference type="Gene3D" id="3.40.630.30">
    <property type="match status" value="1"/>
</dbReference>
<accession>A0ABS4RE95</accession>
<organism evidence="2 3">
    <name type="scientific">Cytobacillus eiseniae</name>
    <dbReference type="NCBI Taxonomy" id="762947"/>
    <lineage>
        <taxon>Bacteria</taxon>
        <taxon>Bacillati</taxon>
        <taxon>Bacillota</taxon>
        <taxon>Bacilli</taxon>
        <taxon>Bacillales</taxon>
        <taxon>Bacillaceae</taxon>
        <taxon>Cytobacillus</taxon>
    </lineage>
</organism>
<comment type="caution">
    <text evidence="2">The sequence shown here is derived from an EMBL/GenBank/DDBJ whole genome shotgun (WGS) entry which is preliminary data.</text>
</comment>
<dbReference type="InterPro" id="IPR016181">
    <property type="entry name" value="Acyl_CoA_acyltransferase"/>
</dbReference>
<dbReference type="PROSITE" id="PS51186">
    <property type="entry name" value="GNAT"/>
    <property type="match status" value="1"/>
</dbReference>
<dbReference type="Pfam" id="PF00583">
    <property type="entry name" value="Acetyltransf_1"/>
    <property type="match status" value="1"/>
</dbReference>
<protein>
    <submittedName>
        <fullName evidence="2">Beta-lysine N-acetyltransferase</fullName>
    </submittedName>
</protein>
<name>A0ABS4RE95_9BACI</name>
<reference evidence="2 3" key="1">
    <citation type="submission" date="2021-03" db="EMBL/GenBank/DDBJ databases">
        <title>Genomic Encyclopedia of Type Strains, Phase IV (KMG-IV): sequencing the most valuable type-strain genomes for metagenomic binning, comparative biology and taxonomic classification.</title>
        <authorList>
            <person name="Goeker M."/>
        </authorList>
    </citation>
    <scope>NUCLEOTIDE SEQUENCE [LARGE SCALE GENOMIC DNA]</scope>
    <source>
        <strain evidence="2 3">DSM 26675</strain>
    </source>
</reference>
<dbReference type="InterPro" id="IPR022525">
    <property type="entry name" value="GNAT_AblB"/>
</dbReference>
<dbReference type="Proteomes" id="UP001519293">
    <property type="component" value="Unassembled WGS sequence"/>
</dbReference>
<gene>
    <name evidence="2" type="ORF">J2Z40_001795</name>
</gene>